<evidence type="ECO:0000256" key="5">
    <source>
        <dbReference type="ARBA" id="ARBA00023186"/>
    </source>
</evidence>
<dbReference type="GeneID" id="106466151"/>
<reference evidence="8" key="1">
    <citation type="submission" date="2025-08" db="UniProtKB">
        <authorList>
            <consortium name="RefSeq"/>
        </authorList>
    </citation>
    <scope>IDENTIFICATION</scope>
    <source>
        <tissue evidence="8">Muscle</tissue>
    </source>
</reference>
<dbReference type="PANTHER" id="PTHR12425:SF5">
    <property type="entry name" value="SYNEMBRYN"/>
    <property type="match status" value="1"/>
</dbReference>
<comment type="similarity">
    <text evidence="2">Belongs to the synembryn family.</text>
</comment>
<name>A0ABM1BH19_LIMPO</name>
<proteinExistence type="inferred from homology"/>
<feature type="compositionally biased region" description="Basic and acidic residues" evidence="6">
    <location>
        <begin position="542"/>
        <end position="558"/>
    </location>
</feature>
<organism evidence="7 8">
    <name type="scientific">Limulus polyphemus</name>
    <name type="common">Atlantic horseshoe crab</name>
    <dbReference type="NCBI Taxonomy" id="6850"/>
    <lineage>
        <taxon>Eukaryota</taxon>
        <taxon>Metazoa</taxon>
        <taxon>Ecdysozoa</taxon>
        <taxon>Arthropoda</taxon>
        <taxon>Chelicerata</taxon>
        <taxon>Merostomata</taxon>
        <taxon>Xiphosura</taxon>
        <taxon>Limulidae</taxon>
        <taxon>Limulus</taxon>
    </lineage>
</organism>
<evidence type="ECO:0000256" key="6">
    <source>
        <dbReference type="SAM" id="MobiDB-lite"/>
    </source>
</evidence>
<protein>
    <submittedName>
        <fullName evidence="8">Synembryn-A-like isoform X1</fullName>
    </submittedName>
</protein>
<gene>
    <name evidence="8" type="primary">LOC106466151</name>
</gene>
<feature type="compositionally biased region" description="Basic residues" evidence="6">
    <location>
        <begin position="209"/>
        <end position="227"/>
    </location>
</feature>
<accession>A0ABM1BH19</accession>
<dbReference type="PRINTS" id="PR01802">
    <property type="entry name" value="SYNEMBRYN"/>
</dbReference>
<evidence type="ECO:0000256" key="4">
    <source>
        <dbReference type="ARBA" id="ARBA00022658"/>
    </source>
</evidence>
<sequence length="567" mass="64824">MDDRILALIETGSEENVKTVLLEFNKKNAQTFSFPELDVLKKKKLVDGILKCLRDESFFDCHQTCLETVRILSREKRGLEEVFTKDILDTMLQLAGMVTEEELVNNQVPVKDPKVIIEAQKSLCNLIFNSTGIQRICCYNKCVEGIMMRLKTYKDPDLLHEVKFFDMRMLFLLTALCADIRPKLRTEHHGLIYLMEIVDLIMKSNAERNRHRHKGSKRFSKSSRRGRSGGDSGVFPIPCLDDEEVDLASEVLKVLFNLTVNVDKLNMEEEEEAHFMRLVSILHDILLCDTKTPDKKEELHNHTINLLNNMPHASYEELLTPLTDIPGGKTDNKNLQYEGMNMEAVSVILEFLQKKMDQPNKKQRDFLIPILSCLGECARSNRIIRKWMKIKVLPPLKDVRSKPEEGDTLRNRLVRLMTSPYTDIKELVADFLFVLCKENVNRLVKYTGYGNAAGLLANRGLMLGGQSSGACNYSSESEESDTEEYLACKERINPVKGCYESPRPNPMEGLTDEQKEQEAMELLNMMAKLARDGIVQPMRVGTDGKPHPVKHIPEHQKEEDSEETDSN</sequence>
<evidence type="ECO:0000256" key="3">
    <source>
        <dbReference type="ARBA" id="ARBA00022490"/>
    </source>
</evidence>
<evidence type="ECO:0000256" key="1">
    <source>
        <dbReference type="ARBA" id="ARBA00004544"/>
    </source>
</evidence>
<dbReference type="InterPro" id="IPR011989">
    <property type="entry name" value="ARM-like"/>
</dbReference>
<dbReference type="InterPro" id="IPR019318">
    <property type="entry name" value="Gua_nucleotide_exch_fac_Ric8"/>
</dbReference>
<dbReference type="Proteomes" id="UP000694941">
    <property type="component" value="Unplaced"/>
</dbReference>
<dbReference type="Pfam" id="PF10165">
    <property type="entry name" value="Ric8"/>
    <property type="match status" value="1"/>
</dbReference>
<evidence type="ECO:0000256" key="2">
    <source>
        <dbReference type="ARBA" id="ARBA00009049"/>
    </source>
</evidence>
<keyword evidence="4" id="KW-0344">Guanine-nucleotide releasing factor</keyword>
<dbReference type="SUPFAM" id="SSF48371">
    <property type="entry name" value="ARM repeat"/>
    <property type="match status" value="1"/>
</dbReference>
<dbReference type="InterPro" id="IPR016024">
    <property type="entry name" value="ARM-type_fold"/>
</dbReference>
<feature type="region of interest" description="Disordered" evidence="6">
    <location>
        <begin position="538"/>
        <end position="567"/>
    </location>
</feature>
<dbReference type="PANTHER" id="PTHR12425">
    <property type="entry name" value="SYNEMBRYN"/>
    <property type="match status" value="1"/>
</dbReference>
<comment type="subcellular location">
    <subcellularLocation>
        <location evidence="1">Cytoplasm</location>
        <location evidence="1">Cell cortex</location>
    </subcellularLocation>
</comment>
<keyword evidence="5" id="KW-0143">Chaperone</keyword>
<keyword evidence="3" id="KW-0963">Cytoplasm</keyword>
<dbReference type="RefSeq" id="XP_013781848.1">
    <property type="nucleotide sequence ID" value="XM_013926394.2"/>
</dbReference>
<dbReference type="Gene3D" id="1.25.10.10">
    <property type="entry name" value="Leucine-rich Repeat Variant"/>
    <property type="match status" value="1"/>
</dbReference>
<keyword evidence="7" id="KW-1185">Reference proteome</keyword>
<dbReference type="InterPro" id="IPR008376">
    <property type="entry name" value="Chaperone_Ric-8_A/B"/>
</dbReference>
<evidence type="ECO:0000313" key="7">
    <source>
        <dbReference type="Proteomes" id="UP000694941"/>
    </source>
</evidence>
<evidence type="ECO:0000313" key="8">
    <source>
        <dbReference type="RefSeq" id="XP_013781848.1"/>
    </source>
</evidence>
<feature type="region of interest" description="Disordered" evidence="6">
    <location>
        <begin position="208"/>
        <end position="230"/>
    </location>
</feature>